<dbReference type="InterPro" id="IPR002102">
    <property type="entry name" value="Cohesin_dom"/>
</dbReference>
<dbReference type="InterPro" id="IPR016134">
    <property type="entry name" value="Dockerin_dom"/>
</dbReference>
<dbReference type="Pfam" id="PF00404">
    <property type="entry name" value="Dockerin_1"/>
    <property type="match status" value="1"/>
</dbReference>
<dbReference type="InterPro" id="IPR002105">
    <property type="entry name" value="Dockerin_1_rpt"/>
</dbReference>
<dbReference type="SUPFAM" id="SSF69322">
    <property type="entry name" value="Tricorn protease domain 2"/>
    <property type="match status" value="1"/>
</dbReference>
<dbReference type="EMBL" id="MSZX01000016">
    <property type="protein sequence ID" value="OPA73506.1"/>
    <property type="molecule type" value="Genomic_DNA"/>
</dbReference>
<organism evidence="3 4">
    <name type="scientific">Paenibacillus selenitireducens</name>
    <dbReference type="NCBI Taxonomy" id="1324314"/>
    <lineage>
        <taxon>Bacteria</taxon>
        <taxon>Bacillati</taxon>
        <taxon>Bacillota</taxon>
        <taxon>Bacilli</taxon>
        <taxon>Bacillales</taxon>
        <taxon>Paenibacillaceae</taxon>
        <taxon>Paenibacillus</taxon>
    </lineage>
</organism>
<accession>A0A1T2X1B0</accession>
<dbReference type="Pfam" id="PF00963">
    <property type="entry name" value="Cohesin"/>
    <property type="match status" value="1"/>
</dbReference>
<sequence length="1070" mass="116530">MNLYGMRNRLLALLLIFALGLSMLLPSGAQAASEHGSRLSKIKFGTPENLGYPIRTVSINDGVMGMEDGKQVLYTTASTTPAVFNVIDVENNQLIRDFELEGVAQSWRHVIAPDKTVYIGAITSSGTGELWSYSPVTKKVQKLKVIGSEKSVWSMTTDPEGNVYIGTYDHGKLYRYNPKTQELKDYGSLLADHNYIRSMAYHDGYIYAGMALPFEVVKVNVTTGATEVISDEVPGILGVEHKELEFAYDMAVVDKYLFVKASGNAGLILVYYNLETQKWENKSIGVDPVSGRGVMSYNQIPVADGKAYVPAHGGILEVDLATLTTRNTGISFATSLRGAAWIDMGDPELTSDRTIVTIQSNGKLSALDVKKGIRKDLPGVVAKGGPIPIHNMERGTDGRLYMTAYPGGVGGVFDPRTNESSNFLVGQAEGIVSAGNKVYYGVYPGGNIFEADISGGKMSEPKLLFQIGSGQDRPYKMAYADGKLIIGSIPDYGQLGGALTIYDLASGEKQVYRDLIKDHSIVGLAYKDGKIYGSTTKSGGLNTTMPANNPEVFVFDTVKKEMTMHKELTTLEGLGKHRMISGLTFGEDGLLWGGVDGILFALNPSDLSIVKQKNIYPDVKDYGMWRPYYFRWGEDGLLYTGLANRMTVVDPVTLEHRSLTPSNFEMSFMTLAKDAEGQEQIYYTDGTKLMMIPVSKSTSVTLPVRNGCFEEPLNTDGTIPGWSNAYTTTVTEFSLSSEQSYCGDSGQSLKVVDKEQDKTKGVGSYLSDPIPVVRGGEYTAAAKLYIEQGLIYGTNTDDSGIVLYFYDKSGTQIGTVAGTIIKDMPQKQWIDISATGVAPEQAAFARIAMYSSAWNMMIGYYDHVTFEGQSPGSLQLKVNGEVSVGEPFDVTLQAKDITDLYAVQAALEFDPALFEVVDVRMASGFGSGSTAYIGWNQDSANGKINIIATLLGDRALGNSVDVAHITMKPKQFGDPAEVVLTKQSFFADKNADMTRLSYMLSEDVKLGVQFTYDVEDFNKDHKVNAQDVALIAQQLGKTLNEGNRMMDLNGDGVIDISDIALVVLKSLEQM</sequence>
<dbReference type="Gene3D" id="2.60.120.260">
    <property type="entry name" value="Galactose-binding domain-like"/>
    <property type="match status" value="1"/>
</dbReference>
<dbReference type="CDD" id="cd14254">
    <property type="entry name" value="Dockerin_II"/>
    <property type="match status" value="1"/>
</dbReference>
<evidence type="ECO:0000313" key="4">
    <source>
        <dbReference type="Proteomes" id="UP000190188"/>
    </source>
</evidence>
<dbReference type="Gene3D" id="2.60.40.680">
    <property type="match status" value="1"/>
</dbReference>
<gene>
    <name evidence="3" type="ORF">BVG16_28155</name>
</gene>
<feature type="domain" description="Dockerin" evidence="2">
    <location>
        <begin position="1010"/>
        <end position="1070"/>
    </location>
</feature>
<dbReference type="RefSeq" id="WP_078502530.1">
    <property type="nucleotide sequence ID" value="NZ_MSZX01000016.1"/>
</dbReference>
<dbReference type="OrthoDB" id="843723at2"/>
<dbReference type="SUPFAM" id="SSF63825">
    <property type="entry name" value="YWTD domain"/>
    <property type="match status" value="1"/>
</dbReference>
<protein>
    <recommendedName>
        <fullName evidence="2">Dockerin domain-containing protein</fullName>
    </recommendedName>
</protein>
<keyword evidence="1" id="KW-0732">Signal</keyword>
<dbReference type="Proteomes" id="UP000190188">
    <property type="component" value="Unassembled WGS sequence"/>
</dbReference>
<dbReference type="STRING" id="1324314.BVG16_28155"/>
<name>A0A1T2X1B0_9BACL</name>
<evidence type="ECO:0000313" key="3">
    <source>
        <dbReference type="EMBL" id="OPA73506.1"/>
    </source>
</evidence>
<dbReference type="SUPFAM" id="SSF63446">
    <property type="entry name" value="Type I dockerin domain"/>
    <property type="match status" value="1"/>
</dbReference>
<dbReference type="GO" id="GO:0000272">
    <property type="term" value="P:polysaccharide catabolic process"/>
    <property type="evidence" value="ECO:0007669"/>
    <property type="project" value="InterPro"/>
</dbReference>
<reference evidence="3 4" key="1">
    <citation type="submission" date="2017-01" db="EMBL/GenBank/DDBJ databases">
        <title>Genome analysis of Paenibacillus selenitrireducens ES3-24.</title>
        <authorList>
            <person name="Xu D."/>
            <person name="Yao R."/>
            <person name="Zheng S."/>
        </authorList>
    </citation>
    <scope>NUCLEOTIDE SEQUENCE [LARGE SCALE GENOMIC DNA]</scope>
    <source>
        <strain evidence="3 4">ES3-24</strain>
    </source>
</reference>
<evidence type="ECO:0000259" key="2">
    <source>
        <dbReference type="PROSITE" id="PS51766"/>
    </source>
</evidence>
<dbReference type="InterPro" id="IPR015943">
    <property type="entry name" value="WD40/YVTN_repeat-like_dom_sf"/>
</dbReference>
<dbReference type="SUPFAM" id="SSF49384">
    <property type="entry name" value="Carbohydrate-binding domain"/>
    <property type="match status" value="1"/>
</dbReference>
<dbReference type="Gene3D" id="2.130.10.10">
    <property type="entry name" value="YVTN repeat-like/Quinoprotein amine dehydrogenase"/>
    <property type="match status" value="2"/>
</dbReference>
<keyword evidence="4" id="KW-1185">Reference proteome</keyword>
<dbReference type="AlphaFoldDB" id="A0A1T2X1B0"/>
<comment type="caution">
    <text evidence="3">The sequence shown here is derived from an EMBL/GenBank/DDBJ whole genome shotgun (WGS) entry which is preliminary data.</text>
</comment>
<dbReference type="InterPro" id="IPR008965">
    <property type="entry name" value="CBM2/CBM3_carb-bd_dom_sf"/>
</dbReference>
<dbReference type="InterPro" id="IPR036439">
    <property type="entry name" value="Dockerin_dom_sf"/>
</dbReference>
<feature type="signal peptide" evidence="1">
    <location>
        <begin position="1"/>
        <end position="31"/>
    </location>
</feature>
<evidence type="ECO:0000256" key="1">
    <source>
        <dbReference type="SAM" id="SignalP"/>
    </source>
</evidence>
<dbReference type="GO" id="GO:0030246">
    <property type="term" value="F:carbohydrate binding"/>
    <property type="evidence" value="ECO:0007669"/>
    <property type="project" value="InterPro"/>
</dbReference>
<dbReference type="CDD" id="cd08547">
    <property type="entry name" value="Type_II_cohesin"/>
    <property type="match status" value="1"/>
</dbReference>
<dbReference type="InterPro" id="IPR018247">
    <property type="entry name" value="EF_Hand_1_Ca_BS"/>
</dbReference>
<dbReference type="PROSITE" id="PS00018">
    <property type="entry name" value="EF_HAND_1"/>
    <property type="match status" value="2"/>
</dbReference>
<dbReference type="Gene3D" id="1.10.1330.10">
    <property type="entry name" value="Dockerin domain"/>
    <property type="match status" value="1"/>
</dbReference>
<dbReference type="GO" id="GO:0004553">
    <property type="term" value="F:hydrolase activity, hydrolyzing O-glycosyl compounds"/>
    <property type="evidence" value="ECO:0007669"/>
    <property type="project" value="InterPro"/>
</dbReference>
<dbReference type="PROSITE" id="PS51766">
    <property type="entry name" value="DOCKERIN"/>
    <property type="match status" value="1"/>
</dbReference>
<proteinExistence type="predicted"/>
<feature type="chain" id="PRO_5012956062" description="Dockerin domain-containing protein" evidence="1">
    <location>
        <begin position="32"/>
        <end position="1070"/>
    </location>
</feature>